<sequence length="107" mass="11923">MKPTERAKLLRSQNQPIENEGLLFLLSMVSYLQLQPLFSVKLGALSDLRRYARSPIVIVCAGTALCGIAAWSYKRLKCILRVLCGELLVLYSLAHITGKLVVFVFSP</sequence>
<comment type="caution">
    <text evidence="2">The sequence shown here is derived from an EMBL/GenBank/DDBJ whole genome shotgun (WGS) entry which is preliminary data.</text>
</comment>
<organism evidence="2 3">
    <name type="scientific">Paragonimus heterotremus</name>
    <dbReference type="NCBI Taxonomy" id="100268"/>
    <lineage>
        <taxon>Eukaryota</taxon>
        <taxon>Metazoa</taxon>
        <taxon>Spiralia</taxon>
        <taxon>Lophotrochozoa</taxon>
        <taxon>Platyhelminthes</taxon>
        <taxon>Trematoda</taxon>
        <taxon>Digenea</taxon>
        <taxon>Plagiorchiida</taxon>
        <taxon>Troglotremata</taxon>
        <taxon>Troglotrematidae</taxon>
        <taxon>Paragonimus</taxon>
    </lineage>
</organism>
<protein>
    <submittedName>
        <fullName evidence="2">Uncharacterized protein</fullName>
    </submittedName>
</protein>
<dbReference type="Proteomes" id="UP000748531">
    <property type="component" value="Unassembled WGS sequence"/>
</dbReference>
<evidence type="ECO:0000256" key="1">
    <source>
        <dbReference type="SAM" id="Phobius"/>
    </source>
</evidence>
<gene>
    <name evidence="2" type="ORF">PHET_11609</name>
</gene>
<evidence type="ECO:0000313" key="2">
    <source>
        <dbReference type="EMBL" id="KAF5395728.1"/>
    </source>
</evidence>
<feature type="transmembrane region" description="Helical" evidence="1">
    <location>
        <begin position="51"/>
        <end position="71"/>
    </location>
</feature>
<keyword evidence="1" id="KW-0472">Membrane</keyword>
<proteinExistence type="predicted"/>
<keyword evidence="1" id="KW-1133">Transmembrane helix</keyword>
<feature type="transmembrane region" description="Helical" evidence="1">
    <location>
        <begin position="21"/>
        <end position="39"/>
    </location>
</feature>
<name>A0A8J4T0P1_9TREM</name>
<keyword evidence="1" id="KW-0812">Transmembrane</keyword>
<dbReference type="AlphaFoldDB" id="A0A8J4T0P1"/>
<keyword evidence="3" id="KW-1185">Reference proteome</keyword>
<reference evidence="2" key="1">
    <citation type="submission" date="2019-05" db="EMBL/GenBank/DDBJ databases">
        <title>Annotation for the trematode Paragonimus heterotremus.</title>
        <authorList>
            <person name="Choi Y.-J."/>
        </authorList>
    </citation>
    <scope>NUCLEOTIDE SEQUENCE</scope>
    <source>
        <strain evidence="2">LC</strain>
    </source>
</reference>
<dbReference type="EMBL" id="LUCH01010639">
    <property type="protein sequence ID" value="KAF5395728.1"/>
    <property type="molecule type" value="Genomic_DNA"/>
</dbReference>
<accession>A0A8J4T0P1</accession>
<feature type="transmembrane region" description="Helical" evidence="1">
    <location>
        <begin position="83"/>
        <end position="105"/>
    </location>
</feature>
<evidence type="ECO:0000313" key="3">
    <source>
        <dbReference type="Proteomes" id="UP000748531"/>
    </source>
</evidence>